<dbReference type="PANTHER" id="PTHR43134">
    <property type="entry name" value="SIGNAL RECOGNITION PARTICLE RECEPTOR SUBUNIT ALPHA"/>
    <property type="match status" value="1"/>
</dbReference>
<keyword evidence="11" id="KW-1006">Bacterial flagellum protein export</keyword>
<keyword evidence="14" id="KW-0966">Cell projection</keyword>
<evidence type="ECO:0000256" key="12">
    <source>
        <dbReference type="ARBA" id="ARBA00025337"/>
    </source>
</evidence>
<dbReference type="Gene3D" id="1.20.120.1380">
    <property type="entry name" value="Flagellar FlhF biosynthesis protein, N domain"/>
    <property type="match status" value="1"/>
</dbReference>
<evidence type="ECO:0000256" key="1">
    <source>
        <dbReference type="ARBA" id="ARBA00004413"/>
    </source>
</evidence>
<keyword evidence="5" id="KW-1003">Cell membrane</keyword>
<dbReference type="GO" id="GO:0005525">
    <property type="term" value="F:GTP binding"/>
    <property type="evidence" value="ECO:0007669"/>
    <property type="project" value="UniProtKB-UniRule"/>
</dbReference>
<evidence type="ECO:0000256" key="11">
    <source>
        <dbReference type="ARBA" id="ARBA00023225"/>
    </source>
</evidence>
<keyword evidence="6" id="KW-0547">Nucleotide-binding</keyword>
<dbReference type="CDD" id="cd17873">
    <property type="entry name" value="FlhF"/>
    <property type="match status" value="1"/>
</dbReference>
<evidence type="ECO:0000256" key="2">
    <source>
        <dbReference type="ARBA" id="ARBA00008531"/>
    </source>
</evidence>
<dbReference type="EMBL" id="AAKUWM010000002">
    <property type="protein sequence ID" value="ECV9656798.1"/>
    <property type="molecule type" value="Genomic_DNA"/>
</dbReference>
<comment type="subcellular location">
    <subcellularLocation>
        <location evidence="1">Cell membrane</location>
        <topology evidence="1">Peripheral membrane protein</topology>
        <orientation evidence="1">Cytoplasmic side</orientation>
    </subcellularLocation>
</comment>
<evidence type="ECO:0000256" key="9">
    <source>
        <dbReference type="ARBA" id="ARBA00023134"/>
    </source>
</evidence>
<dbReference type="InterPro" id="IPR000897">
    <property type="entry name" value="SRP54_GTPase_dom"/>
</dbReference>
<dbReference type="InterPro" id="IPR047040">
    <property type="entry name" value="FlhF__GTPase_dom"/>
</dbReference>
<evidence type="ECO:0000256" key="7">
    <source>
        <dbReference type="ARBA" id="ARBA00022795"/>
    </source>
</evidence>
<evidence type="ECO:0000256" key="13">
    <source>
        <dbReference type="NCBIfam" id="TIGR03499"/>
    </source>
</evidence>
<dbReference type="InterPro" id="IPR020006">
    <property type="entry name" value="FlhF"/>
</dbReference>
<accession>A0A698FBF9</accession>
<dbReference type="GO" id="GO:0006614">
    <property type="term" value="P:SRP-dependent cotranslational protein targeting to membrane"/>
    <property type="evidence" value="ECO:0007669"/>
    <property type="project" value="UniProtKB-UniRule"/>
</dbReference>
<keyword evidence="14" id="KW-0969">Cilium</keyword>
<dbReference type="GO" id="GO:0003924">
    <property type="term" value="F:GTPase activity"/>
    <property type="evidence" value="ECO:0007669"/>
    <property type="project" value="UniProtKB-UniRule"/>
</dbReference>
<dbReference type="AlphaFoldDB" id="A0A698FBF9"/>
<evidence type="ECO:0000256" key="10">
    <source>
        <dbReference type="ARBA" id="ARBA00023136"/>
    </source>
</evidence>
<dbReference type="GO" id="GO:0005886">
    <property type="term" value="C:plasma membrane"/>
    <property type="evidence" value="ECO:0007669"/>
    <property type="project" value="UniProtKB-SubCell"/>
</dbReference>
<dbReference type="SMART" id="SM00962">
    <property type="entry name" value="SRP54"/>
    <property type="match status" value="1"/>
</dbReference>
<comment type="similarity">
    <text evidence="2">Belongs to the GTP-binding SRP family.</text>
</comment>
<reference evidence="14" key="1">
    <citation type="submission" date="2019-09" db="EMBL/GenBank/DDBJ databases">
        <authorList>
            <consortium name="GenomeTrakr network: Whole genome sequencing for foodborne pathogen traceback"/>
        </authorList>
    </citation>
    <scope>NUCLEOTIDE SEQUENCE [LARGE SCALE GENOMIC DNA]</scope>
    <source>
        <strain evidence="14">TTU_583</strain>
    </source>
</reference>
<dbReference type="InterPro" id="IPR027417">
    <property type="entry name" value="P-loop_NTPase"/>
</dbReference>
<comment type="function">
    <text evidence="12">Necessary for flagellar biosynthesis. May be involved in translocation of the flagellum.</text>
</comment>
<dbReference type="InterPro" id="IPR003593">
    <property type="entry name" value="AAA+_ATPase"/>
</dbReference>
<keyword evidence="9" id="KW-0342">GTP-binding</keyword>
<name>A0A698FBF9_CAMJU</name>
<evidence type="ECO:0000256" key="8">
    <source>
        <dbReference type="ARBA" id="ARBA00022927"/>
    </source>
</evidence>
<evidence type="ECO:0000256" key="6">
    <source>
        <dbReference type="ARBA" id="ARBA00022741"/>
    </source>
</evidence>
<proteinExistence type="inferred from homology"/>
<sequence>MGQLIHTFTVEDTEQIIPKVKEDYGDKALIITNKQIRPKTLNRSALYEVMVAIEESDYEEHLKKMGKSLPPKKTIAKTPEKQNLEEKINASLPKNNEDEDVILDFSNTRANLAKTKTNDTNYQGFPQSKINPNPTMGFNDFKERLSEVSNEISKVTNTPLVDNYAPNPNYNKKIENFEKQINKLNDKIDLLADMMWDEKAEARNNLIIPPEFATIYKKAKESGMLEKHLEAIMKATIENMPAAMKTNKDAVQRYFYSLLRNILPCRVESEIKKQKIMMLVGPTGVGKTTTLAKLAFRYAYGDKRYKTGIITLDTYRIGAVEQLFQYAKMMKLPIIDSIEPKDLDEAIRSLNNCEVILVDTIGNSQYDQNKLAKTKEFLMHSNAEIDVNLVVSANTKHEDLMEIYKNFSFLNIDTLIITKFDETKVFGNIFSLIYETNIPLSFFSTGQEVPDDIEVANSDFLVRCILEGFNKGKDNE</sequence>
<evidence type="ECO:0000256" key="5">
    <source>
        <dbReference type="ARBA" id="ARBA00022475"/>
    </source>
</evidence>
<dbReference type="NCBIfam" id="TIGR03499">
    <property type="entry name" value="FlhF"/>
    <property type="match status" value="1"/>
</dbReference>
<dbReference type="SMART" id="SM00382">
    <property type="entry name" value="AAA"/>
    <property type="match status" value="1"/>
</dbReference>
<keyword evidence="14" id="KW-0282">Flagellum</keyword>
<dbReference type="SUPFAM" id="SSF52540">
    <property type="entry name" value="P-loop containing nucleoside triphosphate hydrolases"/>
    <property type="match status" value="1"/>
</dbReference>
<keyword evidence="4" id="KW-0813">Transport</keyword>
<keyword evidence="8" id="KW-0653">Protein transport</keyword>
<evidence type="ECO:0000256" key="3">
    <source>
        <dbReference type="ARBA" id="ARBA00014919"/>
    </source>
</evidence>
<dbReference type="GO" id="GO:0015031">
    <property type="term" value="P:protein transport"/>
    <property type="evidence" value="ECO:0007669"/>
    <property type="project" value="UniProtKB-KW"/>
</dbReference>
<dbReference type="Pfam" id="PF00448">
    <property type="entry name" value="SRP54"/>
    <property type="match status" value="1"/>
</dbReference>
<gene>
    <name evidence="14" type="primary">flhF</name>
    <name evidence="14" type="ORF">F2N06_02075</name>
</gene>
<evidence type="ECO:0000256" key="4">
    <source>
        <dbReference type="ARBA" id="ARBA00022448"/>
    </source>
</evidence>
<dbReference type="GO" id="GO:0044781">
    <property type="term" value="P:bacterial-type flagellum organization"/>
    <property type="evidence" value="ECO:0007669"/>
    <property type="project" value="UniProtKB-UniRule"/>
</dbReference>
<keyword evidence="7" id="KW-1005">Bacterial flagellum biogenesis</keyword>
<dbReference type="PANTHER" id="PTHR43134:SF3">
    <property type="entry name" value="FLAGELLAR BIOSYNTHESIS PROTEIN FLHF"/>
    <property type="match status" value="1"/>
</dbReference>
<dbReference type="Gene3D" id="3.40.50.300">
    <property type="entry name" value="P-loop containing nucleotide triphosphate hydrolases"/>
    <property type="match status" value="1"/>
</dbReference>
<dbReference type="GO" id="GO:0005047">
    <property type="term" value="F:signal recognition particle binding"/>
    <property type="evidence" value="ECO:0007669"/>
    <property type="project" value="TreeGrafter"/>
</dbReference>
<protein>
    <recommendedName>
        <fullName evidence="3 13">Flagellar biosynthesis protein FlhF</fullName>
    </recommendedName>
</protein>
<organism evidence="14">
    <name type="scientific">Campylobacter jejuni</name>
    <dbReference type="NCBI Taxonomy" id="197"/>
    <lineage>
        <taxon>Bacteria</taxon>
        <taxon>Pseudomonadati</taxon>
        <taxon>Campylobacterota</taxon>
        <taxon>Epsilonproteobacteria</taxon>
        <taxon>Campylobacterales</taxon>
        <taxon>Campylobacteraceae</taxon>
        <taxon>Campylobacter</taxon>
    </lineage>
</organism>
<dbReference type="FunFam" id="3.40.50.300:FF:000695">
    <property type="entry name" value="Flagellar biosynthesis regulator FlhF"/>
    <property type="match status" value="1"/>
</dbReference>
<comment type="caution">
    <text evidence="14">The sequence shown here is derived from an EMBL/GenBank/DDBJ whole genome shotgun (WGS) entry which is preliminary data.</text>
</comment>
<keyword evidence="10" id="KW-0472">Membrane</keyword>
<evidence type="ECO:0000313" key="14">
    <source>
        <dbReference type="EMBL" id="ECV9656798.1"/>
    </source>
</evidence>